<accession>A0A5C2RXM1</accession>
<proteinExistence type="predicted"/>
<feature type="region of interest" description="Disordered" evidence="1">
    <location>
        <begin position="92"/>
        <end position="145"/>
    </location>
</feature>
<feature type="compositionally biased region" description="Acidic residues" evidence="1">
    <location>
        <begin position="114"/>
        <end position="129"/>
    </location>
</feature>
<dbReference type="Proteomes" id="UP000313359">
    <property type="component" value="Unassembled WGS sequence"/>
</dbReference>
<organism evidence="2 3">
    <name type="scientific">Lentinus tigrinus ALCF2SS1-6</name>
    <dbReference type="NCBI Taxonomy" id="1328759"/>
    <lineage>
        <taxon>Eukaryota</taxon>
        <taxon>Fungi</taxon>
        <taxon>Dikarya</taxon>
        <taxon>Basidiomycota</taxon>
        <taxon>Agaricomycotina</taxon>
        <taxon>Agaricomycetes</taxon>
        <taxon>Polyporales</taxon>
        <taxon>Polyporaceae</taxon>
        <taxon>Lentinus</taxon>
    </lineage>
</organism>
<evidence type="ECO:0000313" key="3">
    <source>
        <dbReference type="Proteomes" id="UP000313359"/>
    </source>
</evidence>
<name>A0A5C2RXM1_9APHY</name>
<gene>
    <name evidence="2" type="ORF">L227DRAFT_615138</name>
</gene>
<evidence type="ECO:0000313" key="2">
    <source>
        <dbReference type="EMBL" id="RPD55759.1"/>
    </source>
</evidence>
<feature type="compositionally biased region" description="Polar residues" evidence="1">
    <location>
        <begin position="216"/>
        <end position="231"/>
    </location>
</feature>
<feature type="region of interest" description="Disordered" evidence="1">
    <location>
        <begin position="216"/>
        <end position="252"/>
    </location>
</feature>
<evidence type="ECO:0000256" key="1">
    <source>
        <dbReference type="SAM" id="MobiDB-lite"/>
    </source>
</evidence>
<dbReference type="EMBL" id="ML122293">
    <property type="protein sequence ID" value="RPD55759.1"/>
    <property type="molecule type" value="Genomic_DNA"/>
</dbReference>
<keyword evidence="3" id="KW-1185">Reference proteome</keyword>
<protein>
    <submittedName>
        <fullName evidence="2">Uncharacterized protein</fullName>
    </submittedName>
</protein>
<sequence length="252" mass="27499">MSSSASNWPDPTVATQRRVANIALPPHRRTLIDALLRCSSTSARLASSLADIQADEDDTSTYERVLGHLDRALEEAEGMVDRAAEDDVVTEVERHDLPLPTSPVSSPRPSWLAGDDDDDYKDEDEDEDGLGVVDDAQSTGSQRVVISPDPREVFHMHLCEQLLKDLQDPLHAQLQESLKAPLLAELTTSLTTSPTLLDRLATLLCEHIHNKLLDTATSSITPQQTSNTSPSPAVKRERSSTPRASAKKPRAG</sequence>
<reference evidence="2" key="1">
    <citation type="journal article" date="2018" name="Genome Biol. Evol.">
        <title>Genomics and development of Lentinus tigrinus, a white-rot wood-decaying mushroom with dimorphic fruiting bodies.</title>
        <authorList>
            <person name="Wu B."/>
            <person name="Xu Z."/>
            <person name="Knudson A."/>
            <person name="Carlson A."/>
            <person name="Chen N."/>
            <person name="Kovaka S."/>
            <person name="LaButti K."/>
            <person name="Lipzen A."/>
            <person name="Pennachio C."/>
            <person name="Riley R."/>
            <person name="Schakwitz W."/>
            <person name="Umezawa K."/>
            <person name="Ohm R.A."/>
            <person name="Grigoriev I.V."/>
            <person name="Nagy L.G."/>
            <person name="Gibbons J."/>
            <person name="Hibbett D."/>
        </authorList>
    </citation>
    <scope>NUCLEOTIDE SEQUENCE [LARGE SCALE GENOMIC DNA]</scope>
    <source>
        <strain evidence="2">ALCF2SS1-6</strain>
    </source>
</reference>
<dbReference type="AlphaFoldDB" id="A0A5C2RXM1"/>